<protein>
    <submittedName>
        <fullName evidence="1">F-box/kelch-repeat protein</fullName>
    </submittedName>
</protein>
<name>A0A314XR61_PRUYE</name>
<reference evidence="1 2" key="1">
    <citation type="submission" date="2018-02" db="EMBL/GenBank/DDBJ databases">
        <title>Draft genome of wild Prunus yedoensis var. nudiflora.</title>
        <authorList>
            <person name="Baek S."/>
            <person name="Kim J.-H."/>
            <person name="Choi K."/>
            <person name="Kim G.-B."/>
            <person name="Cho A."/>
            <person name="Jang H."/>
            <person name="Shin C.-H."/>
            <person name="Yu H.-J."/>
            <person name="Mun J.-H."/>
        </authorList>
    </citation>
    <scope>NUCLEOTIDE SEQUENCE [LARGE SCALE GENOMIC DNA]</scope>
    <source>
        <strain evidence="2">cv. Jeju island</strain>
        <tissue evidence="1">Leaf</tissue>
    </source>
</reference>
<dbReference type="EMBL" id="PJQY01002447">
    <property type="protein sequence ID" value="PQP93577.1"/>
    <property type="molecule type" value="Genomic_DNA"/>
</dbReference>
<evidence type="ECO:0000313" key="1">
    <source>
        <dbReference type="EMBL" id="PQP93577.1"/>
    </source>
</evidence>
<evidence type="ECO:0000313" key="2">
    <source>
        <dbReference type="Proteomes" id="UP000250321"/>
    </source>
</evidence>
<keyword evidence="2" id="KW-1185">Reference proteome</keyword>
<dbReference type="Proteomes" id="UP000250321">
    <property type="component" value="Unassembled WGS sequence"/>
</dbReference>
<gene>
    <name evidence="1" type="ORF">Pyn_10822</name>
</gene>
<comment type="caution">
    <text evidence="1">The sequence shown here is derived from an EMBL/GenBank/DDBJ whole genome shotgun (WGS) entry which is preliminary data.</text>
</comment>
<organism evidence="1 2">
    <name type="scientific">Prunus yedoensis var. nudiflora</name>
    <dbReference type="NCBI Taxonomy" id="2094558"/>
    <lineage>
        <taxon>Eukaryota</taxon>
        <taxon>Viridiplantae</taxon>
        <taxon>Streptophyta</taxon>
        <taxon>Embryophyta</taxon>
        <taxon>Tracheophyta</taxon>
        <taxon>Spermatophyta</taxon>
        <taxon>Magnoliopsida</taxon>
        <taxon>eudicotyledons</taxon>
        <taxon>Gunneridae</taxon>
        <taxon>Pentapetalae</taxon>
        <taxon>rosids</taxon>
        <taxon>fabids</taxon>
        <taxon>Rosales</taxon>
        <taxon>Rosaceae</taxon>
        <taxon>Amygdaloideae</taxon>
        <taxon>Amygdaleae</taxon>
        <taxon>Prunus</taxon>
    </lineage>
</organism>
<dbReference type="OrthoDB" id="5314306at2759"/>
<proteinExistence type="predicted"/>
<sequence length="160" mass="18336">MAKEIFGDTIVPEALRKKITLLIRTRVVYFKIQRDHCLVKIRNHRFPRGDCVQIWVMKEYGVAASWAKLFTVQLQNVFVLAPLSLKNSGMLGFRKSGEVVLRDVGDGVRLLDPRSEQVSDFLIDGSCCCLNFVDSFVGSFVLIANPMLFHWVKIVLLYWN</sequence>
<dbReference type="AlphaFoldDB" id="A0A314XR61"/>
<accession>A0A314XR61</accession>